<organism evidence="3 4">
    <name type="scientific">Amycolatopsis rubida</name>
    <dbReference type="NCBI Taxonomy" id="112413"/>
    <lineage>
        <taxon>Bacteria</taxon>
        <taxon>Bacillati</taxon>
        <taxon>Actinomycetota</taxon>
        <taxon>Actinomycetes</taxon>
        <taxon>Pseudonocardiales</taxon>
        <taxon>Pseudonocardiaceae</taxon>
        <taxon>Amycolatopsis</taxon>
    </lineage>
</organism>
<sequence length="192" mass="21394">MTQEAVRAAADQANREGRLHPSQRRMVLDSNFWTLVLVLLVLVALAVLTPIWFGISPAMIQATNNLNAYFGKPLVSYWSKNAPVFVMSLVFLVVAVYPGRAIRRRLADWRGGKADVVTGLTHDFGHVQHRPSGVLPPMYLYEITERIPFTYLVVNGKSYRLDPDLRSRVLGGRTHGAVFAPRSKLLVNVVAA</sequence>
<evidence type="ECO:0000313" key="5">
    <source>
        <dbReference type="Proteomes" id="UP000470404"/>
    </source>
</evidence>
<keyword evidence="5" id="KW-1185">Reference proteome</keyword>
<dbReference type="STRING" id="112413.SAMN05421854_10336"/>
<name>A0A1I5K6B0_9PSEU</name>
<feature type="transmembrane region" description="Helical" evidence="1">
    <location>
        <begin position="32"/>
        <end position="55"/>
    </location>
</feature>
<evidence type="ECO:0000313" key="2">
    <source>
        <dbReference type="EMBL" id="NEC61831.1"/>
    </source>
</evidence>
<dbReference type="Proteomes" id="UP000470404">
    <property type="component" value="Unassembled WGS sequence"/>
</dbReference>
<dbReference type="AlphaFoldDB" id="A0A1I5K6B0"/>
<dbReference type="EMBL" id="JAAGNC010000202">
    <property type="protein sequence ID" value="NEC61831.1"/>
    <property type="molecule type" value="Genomic_DNA"/>
</dbReference>
<dbReference type="EMBL" id="FOWC01000003">
    <property type="protein sequence ID" value="SFO80141.1"/>
    <property type="molecule type" value="Genomic_DNA"/>
</dbReference>
<evidence type="ECO:0000256" key="1">
    <source>
        <dbReference type="SAM" id="Phobius"/>
    </source>
</evidence>
<feature type="transmembrane region" description="Helical" evidence="1">
    <location>
        <begin position="75"/>
        <end position="97"/>
    </location>
</feature>
<evidence type="ECO:0000313" key="4">
    <source>
        <dbReference type="Proteomes" id="UP000199137"/>
    </source>
</evidence>
<dbReference type="RefSeq" id="WP_067586345.1">
    <property type="nucleotide sequence ID" value="NZ_FOWC01000003.1"/>
</dbReference>
<dbReference type="Proteomes" id="UP000199137">
    <property type="component" value="Unassembled WGS sequence"/>
</dbReference>
<reference evidence="2 5" key="2">
    <citation type="submission" date="2020-01" db="EMBL/GenBank/DDBJ databases">
        <title>Insect and environment-associated Actinomycetes.</title>
        <authorList>
            <person name="Currrie C."/>
            <person name="Chevrette M."/>
            <person name="Carlson C."/>
            <person name="Stubbendieck R."/>
            <person name="Wendt-Pienkowski E."/>
        </authorList>
    </citation>
    <scope>NUCLEOTIDE SEQUENCE [LARGE SCALE GENOMIC DNA]</scope>
    <source>
        <strain evidence="2 5">SID8386</strain>
    </source>
</reference>
<dbReference type="OrthoDB" id="3619064at2"/>
<keyword evidence="1" id="KW-1133">Transmembrane helix</keyword>
<reference evidence="3 4" key="1">
    <citation type="submission" date="2016-10" db="EMBL/GenBank/DDBJ databases">
        <authorList>
            <person name="de Groot N.N."/>
        </authorList>
    </citation>
    <scope>NUCLEOTIDE SEQUENCE [LARGE SCALE GENOMIC DNA]</scope>
    <source>
        <strain evidence="3 4">DSM 44637</strain>
    </source>
</reference>
<evidence type="ECO:0000313" key="3">
    <source>
        <dbReference type="EMBL" id="SFO80141.1"/>
    </source>
</evidence>
<protein>
    <submittedName>
        <fullName evidence="3">Uncharacterized protein</fullName>
    </submittedName>
</protein>
<accession>A0A1I5K6B0</accession>
<proteinExistence type="predicted"/>
<gene>
    <name evidence="2" type="ORF">G3I59_41115</name>
    <name evidence="3" type="ORF">SAMN05421854_10336</name>
</gene>
<keyword evidence="1" id="KW-0812">Transmembrane</keyword>
<keyword evidence="1" id="KW-0472">Membrane</keyword>